<reference evidence="1" key="2">
    <citation type="submission" date="2021-08" db="EMBL/GenBank/DDBJ databases">
        <authorList>
            <person name="DeCurzio J.M.K."/>
            <person name="Krukonis G.P."/>
            <person name="Delesalle V.A."/>
        </authorList>
    </citation>
    <scope>NUCLEOTIDE SEQUENCE</scope>
</reference>
<proteinExistence type="predicted"/>
<evidence type="ECO:0000313" key="2">
    <source>
        <dbReference type="Proteomes" id="UP000827507"/>
    </source>
</evidence>
<accession>A0AAE9BNQ5</accession>
<name>A0AAE9BNQ5_9CAUD</name>
<organism evidence="1 2">
    <name type="scientific">Pseudomonas phage QAC</name>
    <dbReference type="NCBI Taxonomy" id="2873458"/>
    <lineage>
        <taxon>Viruses</taxon>
        <taxon>Duplodnaviria</taxon>
        <taxon>Heunggongvirae</taxon>
        <taxon>Uroviricota</taxon>
        <taxon>Caudoviricetes</taxon>
        <taxon>Autographivirales</taxon>
        <taxon>Autotranscriptaviridae</taxon>
        <taxon>Studiervirinae</taxon>
        <taxon>Ghunavirus</taxon>
        <taxon>Ghunavirus gv17A</taxon>
        <taxon>Ghunavirus 17A</taxon>
    </lineage>
</organism>
<dbReference type="EMBL" id="MZ826352">
    <property type="protein sequence ID" value="UAV89831.1"/>
    <property type="molecule type" value="Genomic_DNA"/>
</dbReference>
<evidence type="ECO:0000313" key="1">
    <source>
        <dbReference type="EMBL" id="UAV89831.1"/>
    </source>
</evidence>
<gene>
    <name evidence="1" type="primary">7</name>
    <name evidence="1" type="ORF">QAC_7</name>
</gene>
<dbReference type="Proteomes" id="UP000827507">
    <property type="component" value="Segment"/>
</dbReference>
<reference evidence="1" key="1">
    <citation type="journal article" date="2013" name="Viruses">
        <title>Understanding bacteriophage specificity in natural microbial communities.</title>
        <authorList>
            <person name="Koskella B"/>
            <person name="Meaden S."/>
        </authorList>
    </citation>
    <scope>NUCLEOTIDE SEQUENCE</scope>
</reference>
<protein>
    <submittedName>
        <fullName evidence="1">Uncharacterized protein</fullName>
    </submittedName>
</protein>
<sequence length="68" mass="7754">MMHTNYQPPRKGVIDGQIMAAKRLRVLRNGQSLAAIGDLLHATKVEFQRKQLAYSDRGDFTRCYRGGF</sequence>